<sequence length="176" mass="19295">MKNLLSFFFLCFLMLNLSGCRKDDGCVTPPSDAVALQGNWKLTNVKMGDIAGSPCLGGSIPRAVTINFTAESAPKPDEGLIFRGQSVVNEYAGSYKVQTFDTEKQVGTIKMSEISTTKKAGTAEEMQCESLYYSLLKNSDRFVFVQNNGKMQLLLGIAQTLPGGVWTTYMTFEKTN</sequence>
<dbReference type="RefSeq" id="WP_092018738.1">
    <property type="nucleotide sequence ID" value="NZ_FOXH01000013.1"/>
</dbReference>
<feature type="domain" description="DUF306" evidence="1">
    <location>
        <begin position="38"/>
        <end position="150"/>
    </location>
</feature>
<dbReference type="EMBL" id="FOXH01000013">
    <property type="protein sequence ID" value="SFQ24973.1"/>
    <property type="molecule type" value="Genomic_DNA"/>
</dbReference>
<protein>
    <submittedName>
        <fullName evidence="2">META domain-containing protein</fullName>
    </submittedName>
</protein>
<evidence type="ECO:0000259" key="1">
    <source>
        <dbReference type="Pfam" id="PF03724"/>
    </source>
</evidence>
<reference evidence="2 3" key="1">
    <citation type="submission" date="2016-10" db="EMBL/GenBank/DDBJ databases">
        <authorList>
            <person name="de Groot N.N."/>
        </authorList>
    </citation>
    <scope>NUCLEOTIDE SEQUENCE [LARGE SCALE GENOMIC DNA]</scope>
    <source>
        <strain evidence="3">E92,LMG 26720,CCM 7988</strain>
    </source>
</reference>
<dbReference type="Gene3D" id="2.40.128.270">
    <property type="match status" value="1"/>
</dbReference>
<evidence type="ECO:0000313" key="3">
    <source>
        <dbReference type="Proteomes" id="UP000199306"/>
    </source>
</evidence>
<accession>A0A1I5WZ14</accession>
<dbReference type="InterPro" id="IPR005184">
    <property type="entry name" value="DUF306_Meta_HslJ"/>
</dbReference>
<evidence type="ECO:0000313" key="2">
    <source>
        <dbReference type="EMBL" id="SFQ24973.1"/>
    </source>
</evidence>
<name>A0A1I5WZ14_9BACT</name>
<gene>
    <name evidence="2" type="ORF">SAMN04515674_11326</name>
</gene>
<organism evidence="2 3">
    <name type="scientific">Pseudarcicella hirudinis</name>
    <dbReference type="NCBI Taxonomy" id="1079859"/>
    <lineage>
        <taxon>Bacteria</taxon>
        <taxon>Pseudomonadati</taxon>
        <taxon>Bacteroidota</taxon>
        <taxon>Cytophagia</taxon>
        <taxon>Cytophagales</taxon>
        <taxon>Flectobacillaceae</taxon>
        <taxon>Pseudarcicella</taxon>
    </lineage>
</organism>
<keyword evidence="3" id="KW-1185">Reference proteome</keyword>
<dbReference type="Proteomes" id="UP000199306">
    <property type="component" value="Unassembled WGS sequence"/>
</dbReference>
<dbReference type="AlphaFoldDB" id="A0A1I5WZ14"/>
<proteinExistence type="predicted"/>
<dbReference type="STRING" id="1079859.SAMN04515674_11326"/>
<dbReference type="Pfam" id="PF03724">
    <property type="entry name" value="META"/>
    <property type="match status" value="1"/>
</dbReference>
<dbReference type="InterPro" id="IPR038670">
    <property type="entry name" value="HslJ-like_sf"/>
</dbReference>